<dbReference type="NCBIfam" id="TIGR01711">
    <property type="entry name" value="gspJ"/>
    <property type="match status" value="1"/>
</dbReference>
<dbReference type="PROSITE" id="PS00409">
    <property type="entry name" value="PROKAR_NTER_METHYL"/>
    <property type="match status" value="1"/>
</dbReference>
<evidence type="ECO:0000256" key="4">
    <source>
        <dbReference type="ARBA" id="ARBA00022475"/>
    </source>
</evidence>
<dbReference type="Proteomes" id="UP000679575">
    <property type="component" value="Chromosome"/>
</dbReference>
<reference evidence="12 13" key="1">
    <citation type="submission" date="2021-04" db="EMBL/GenBank/DDBJ databases">
        <title>Novel species identification of genus Shewanella.</title>
        <authorList>
            <person name="Liu G."/>
        </authorList>
    </citation>
    <scope>NUCLEOTIDE SEQUENCE [LARGE SCALE GENOMIC DNA]</scope>
    <source>
        <strain evidence="12 13">FJAT-54481</strain>
    </source>
</reference>
<keyword evidence="7 11" id="KW-0812">Transmembrane</keyword>
<sequence>MYSTKNSGFTLLEMLVAIGIFAMLGLATNAVLQTVLKDDEVTRDFSTQLRYLQQGFGTIERDMGQMVARTFRTAAGGHSDIVLQVGNNLLDSDAQALVFYRIGWLNPGGMLPRGNIQSLAYVLQDDKLQRWYYPYPDPQIGSEPIKTVLIDKVRSVKYAFFVDGKWKQADQYQFTSLPTAIAIEVELDDRGTIMRKFLLPVGAGTSGGSNEKATDSNSDNQTDTTDDTDTDGTANSSSTSSSKTSSQRGEEE</sequence>
<evidence type="ECO:0000256" key="2">
    <source>
        <dbReference type="ARBA" id="ARBA00011084"/>
    </source>
</evidence>
<evidence type="ECO:0000256" key="10">
    <source>
        <dbReference type="SAM" id="MobiDB-lite"/>
    </source>
</evidence>
<evidence type="ECO:0000256" key="7">
    <source>
        <dbReference type="ARBA" id="ARBA00022692"/>
    </source>
</evidence>
<evidence type="ECO:0000256" key="3">
    <source>
        <dbReference type="ARBA" id="ARBA00021539"/>
    </source>
</evidence>
<organism evidence="12 13">
    <name type="scientific">Shewanella yunxiaonensis</name>
    <dbReference type="NCBI Taxonomy" id="2829809"/>
    <lineage>
        <taxon>Bacteria</taxon>
        <taxon>Pseudomonadati</taxon>
        <taxon>Pseudomonadota</taxon>
        <taxon>Gammaproteobacteria</taxon>
        <taxon>Alteromonadales</taxon>
        <taxon>Shewanellaceae</taxon>
        <taxon>Shewanella</taxon>
    </lineage>
</organism>
<evidence type="ECO:0000313" key="13">
    <source>
        <dbReference type="Proteomes" id="UP000679575"/>
    </source>
</evidence>
<evidence type="ECO:0000256" key="5">
    <source>
        <dbReference type="ARBA" id="ARBA00022481"/>
    </source>
</evidence>
<feature type="transmembrane region" description="Helical" evidence="11">
    <location>
        <begin position="12"/>
        <end position="32"/>
    </location>
</feature>
<keyword evidence="8 11" id="KW-1133">Transmembrane helix</keyword>
<dbReference type="InterPro" id="IPR045584">
    <property type="entry name" value="Pilin-like"/>
</dbReference>
<comment type="subcellular location">
    <subcellularLocation>
        <location evidence="1">Cell inner membrane</location>
        <topology evidence="1">Single-pass membrane protein</topology>
    </subcellularLocation>
</comment>
<keyword evidence="5" id="KW-0488">Methylation</keyword>
<evidence type="ECO:0000256" key="8">
    <source>
        <dbReference type="ARBA" id="ARBA00022989"/>
    </source>
</evidence>
<evidence type="ECO:0000313" key="12">
    <source>
        <dbReference type="EMBL" id="QUN06048.1"/>
    </source>
</evidence>
<dbReference type="PANTHER" id="PTHR39583">
    <property type="entry name" value="TYPE II SECRETION SYSTEM PROTEIN J-RELATED"/>
    <property type="match status" value="1"/>
</dbReference>
<dbReference type="InterPro" id="IPR051621">
    <property type="entry name" value="T2SS_protein_J"/>
</dbReference>
<dbReference type="InterPro" id="IPR012902">
    <property type="entry name" value="N_methyl_site"/>
</dbReference>
<feature type="compositionally biased region" description="Low complexity" evidence="10">
    <location>
        <begin position="231"/>
        <end position="246"/>
    </location>
</feature>
<evidence type="ECO:0000256" key="1">
    <source>
        <dbReference type="ARBA" id="ARBA00004377"/>
    </source>
</evidence>
<keyword evidence="4" id="KW-1003">Cell membrane</keyword>
<keyword evidence="9 11" id="KW-0472">Membrane</keyword>
<evidence type="ECO:0000256" key="6">
    <source>
        <dbReference type="ARBA" id="ARBA00022519"/>
    </source>
</evidence>
<dbReference type="Pfam" id="PF11612">
    <property type="entry name" value="T2SSJ"/>
    <property type="match status" value="1"/>
</dbReference>
<dbReference type="Gene3D" id="3.10.610.10">
    <property type="entry name" value="GSPII I/J protein-like"/>
    <property type="match status" value="1"/>
</dbReference>
<dbReference type="PANTHER" id="PTHR39583:SF2">
    <property type="entry name" value="TYPE II SECRETION SYSTEM PROTEIN J"/>
    <property type="match status" value="1"/>
</dbReference>
<dbReference type="NCBIfam" id="TIGR02532">
    <property type="entry name" value="IV_pilin_GFxxxE"/>
    <property type="match status" value="1"/>
</dbReference>
<evidence type="ECO:0000256" key="11">
    <source>
        <dbReference type="SAM" id="Phobius"/>
    </source>
</evidence>
<evidence type="ECO:0000256" key="9">
    <source>
        <dbReference type="ARBA" id="ARBA00023136"/>
    </source>
</evidence>
<dbReference type="Pfam" id="PF07963">
    <property type="entry name" value="N_methyl"/>
    <property type="match status" value="1"/>
</dbReference>
<comment type="similarity">
    <text evidence="2">Belongs to the GSP J family.</text>
</comment>
<protein>
    <recommendedName>
        <fullName evidence="3">Type II secretion system protein J</fullName>
    </recommendedName>
</protein>
<gene>
    <name evidence="12" type="primary">gspJ</name>
    <name evidence="12" type="ORF">KDN34_00730</name>
</gene>
<feature type="region of interest" description="Disordered" evidence="10">
    <location>
        <begin position="204"/>
        <end position="252"/>
    </location>
</feature>
<dbReference type="InterPro" id="IPR010055">
    <property type="entry name" value="T2SS_protein-GspJ"/>
</dbReference>
<name>A0ABX7YTC2_9GAMM</name>
<dbReference type="SUPFAM" id="SSF54523">
    <property type="entry name" value="Pili subunits"/>
    <property type="match status" value="1"/>
</dbReference>
<keyword evidence="13" id="KW-1185">Reference proteome</keyword>
<proteinExistence type="inferred from homology"/>
<keyword evidence="6" id="KW-0997">Cell inner membrane</keyword>
<dbReference type="EMBL" id="CP073587">
    <property type="protein sequence ID" value="QUN06048.1"/>
    <property type="molecule type" value="Genomic_DNA"/>
</dbReference>
<accession>A0ABX7YTC2</accession>
<dbReference type="RefSeq" id="WP_212595073.1">
    <property type="nucleotide sequence ID" value="NZ_CP073587.1"/>
</dbReference>